<keyword evidence="1" id="KW-1133">Transmembrane helix</keyword>
<evidence type="ECO:0000256" key="1">
    <source>
        <dbReference type="SAM" id="Phobius"/>
    </source>
</evidence>
<name>A0ABQ2P8H5_9NEIS</name>
<protein>
    <submittedName>
        <fullName evidence="2">Uncharacterized protein</fullName>
    </submittedName>
</protein>
<gene>
    <name evidence="2" type="ORF">GCM10010970_15410</name>
</gene>
<accession>A0ABQ2P8H5</accession>
<keyword evidence="1" id="KW-0812">Transmembrane</keyword>
<proteinExistence type="predicted"/>
<feature type="transmembrane region" description="Helical" evidence="1">
    <location>
        <begin position="12"/>
        <end position="35"/>
    </location>
</feature>
<organism evidence="2 3">
    <name type="scientific">Silvimonas iriomotensis</name>
    <dbReference type="NCBI Taxonomy" id="449662"/>
    <lineage>
        <taxon>Bacteria</taxon>
        <taxon>Pseudomonadati</taxon>
        <taxon>Pseudomonadota</taxon>
        <taxon>Betaproteobacteria</taxon>
        <taxon>Neisseriales</taxon>
        <taxon>Chitinibacteraceae</taxon>
        <taxon>Silvimonas</taxon>
    </lineage>
</organism>
<keyword evidence="3" id="KW-1185">Reference proteome</keyword>
<reference evidence="3" key="1">
    <citation type="journal article" date="2019" name="Int. J. Syst. Evol. Microbiol.">
        <title>The Global Catalogue of Microorganisms (GCM) 10K type strain sequencing project: providing services to taxonomists for standard genome sequencing and annotation.</title>
        <authorList>
            <consortium name="The Broad Institute Genomics Platform"/>
            <consortium name="The Broad Institute Genome Sequencing Center for Infectious Disease"/>
            <person name="Wu L."/>
            <person name="Ma J."/>
        </authorList>
    </citation>
    <scope>NUCLEOTIDE SEQUENCE [LARGE SCALE GENOMIC DNA]</scope>
    <source>
        <strain evidence="3">CGMCC 1.8859</strain>
    </source>
</reference>
<evidence type="ECO:0000313" key="3">
    <source>
        <dbReference type="Proteomes" id="UP000637267"/>
    </source>
</evidence>
<sequence>MKTGPYTAQRGWTLTSLMVGMVVSMLVIIAMLSLYRIGARMTFDPVNGMQPVASQDRQATTGLLTAQNQLQSAGFGISGASKTSDFVIVNTASGVSSAQTLPSSGEVSGTAVYWDSNTTPTGTATWVCQGLISQASSTTPVTWSLSLVQASSSCNPVATKWNTTTWSSTTVLASGLPAAVTFTASASAGACWPFGAEVNTASIPLAAGSVVSALASTQSASAGLSVQMKWSTSTGNNNWSSCLSNFTQ</sequence>
<dbReference type="EMBL" id="BMLX01000002">
    <property type="protein sequence ID" value="GGP20478.1"/>
    <property type="molecule type" value="Genomic_DNA"/>
</dbReference>
<evidence type="ECO:0000313" key="2">
    <source>
        <dbReference type="EMBL" id="GGP20478.1"/>
    </source>
</evidence>
<dbReference type="Proteomes" id="UP000637267">
    <property type="component" value="Unassembled WGS sequence"/>
</dbReference>
<dbReference type="RefSeq" id="WP_188703703.1">
    <property type="nucleotide sequence ID" value="NZ_BMLX01000002.1"/>
</dbReference>
<keyword evidence="1" id="KW-0472">Membrane</keyword>
<comment type="caution">
    <text evidence="2">The sequence shown here is derived from an EMBL/GenBank/DDBJ whole genome shotgun (WGS) entry which is preliminary data.</text>
</comment>